<evidence type="ECO:0000313" key="3">
    <source>
        <dbReference type="Proteomes" id="UP000654075"/>
    </source>
</evidence>
<dbReference type="PANTHER" id="PTHR13308">
    <property type="entry name" value="NEDD4-BINDING PROTEIN 2-LIKE 1"/>
    <property type="match status" value="1"/>
</dbReference>
<keyword evidence="3" id="KW-1185">Reference proteome</keyword>
<dbReference type="PANTHER" id="PTHR13308:SF40">
    <property type="entry name" value="NEDD4-BINDING PROTEIN 2-LIKE 1"/>
    <property type="match status" value="1"/>
</dbReference>
<dbReference type="SUPFAM" id="SSF52540">
    <property type="entry name" value="P-loop containing nucleoside triphosphate hydrolases"/>
    <property type="match status" value="1"/>
</dbReference>
<reference evidence="2" key="1">
    <citation type="submission" date="2021-02" db="EMBL/GenBank/DDBJ databases">
        <authorList>
            <person name="Dougan E. K."/>
            <person name="Rhodes N."/>
            <person name="Thang M."/>
            <person name="Chan C."/>
        </authorList>
    </citation>
    <scope>NUCLEOTIDE SEQUENCE</scope>
</reference>
<dbReference type="EMBL" id="CAJNNV010028201">
    <property type="protein sequence ID" value="CAE8623610.1"/>
    <property type="molecule type" value="Genomic_DNA"/>
</dbReference>
<comment type="caution">
    <text evidence="2">The sequence shown here is derived from an EMBL/GenBank/DDBJ whole genome shotgun (WGS) entry which is preliminary data.</text>
</comment>
<dbReference type="InterPro" id="IPR027417">
    <property type="entry name" value="P-loop_NTPase"/>
</dbReference>
<name>A0A813GA25_POLGL</name>
<feature type="compositionally biased region" description="Low complexity" evidence="1">
    <location>
        <begin position="343"/>
        <end position="357"/>
    </location>
</feature>
<dbReference type="OrthoDB" id="3231855at2759"/>
<protein>
    <submittedName>
        <fullName evidence="2">Uncharacterized protein</fullName>
    </submittedName>
</protein>
<accession>A0A813GA25</accession>
<feature type="region of interest" description="Disordered" evidence="1">
    <location>
        <begin position="334"/>
        <end position="371"/>
    </location>
</feature>
<sequence length="371" mass="40941">MWAPSCSSSSPAAIASLVSPPLWQQQQQQRQPLRIQRPAFVQRRSRLDACPRLALQLLCLPAAALLFNGGRQKTARRCKPSSPFPQDIPSPGTSSAVVGSLIQLIFGVGSGAPKAPAHRDALRQYLEAKVVGGLSTPSPSCRRLVILRGPPGVGKSTFASKILCSENNNNENNSSNNNSSNNNNNNELQSEIPVHIRLAHVCSTDDFFTEIGPDGKEHYRFAVEQLGRFHERNQERVQLALSLGVAPLFLDNTSMTCWEMSPYVRAAEAAGYEVQFVEPWELHPEWNKLPFLHERNAGRAAMGKSIDDATLQRMVQRFEPLPAEGALQLVRASEAPERLTSAKPNNTKNKNNNKNNPITAAQLRRKFKGKK</sequence>
<evidence type="ECO:0000256" key="1">
    <source>
        <dbReference type="SAM" id="MobiDB-lite"/>
    </source>
</evidence>
<gene>
    <name evidence="2" type="ORF">PGLA1383_LOCUS40851</name>
</gene>
<dbReference type="Proteomes" id="UP000654075">
    <property type="component" value="Unassembled WGS sequence"/>
</dbReference>
<dbReference type="Gene3D" id="3.40.50.300">
    <property type="entry name" value="P-loop containing nucleotide triphosphate hydrolases"/>
    <property type="match status" value="1"/>
</dbReference>
<evidence type="ECO:0000313" key="2">
    <source>
        <dbReference type="EMBL" id="CAE8623610.1"/>
    </source>
</evidence>
<organism evidence="2 3">
    <name type="scientific">Polarella glacialis</name>
    <name type="common">Dinoflagellate</name>
    <dbReference type="NCBI Taxonomy" id="89957"/>
    <lineage>
        <taxon>Eukaryota</taxon>
        <taxon>Sar</taxon>
        <taxon>Alveolata</taxon>
        <taxon>Dinophyceae</taxon>
        <taxon>Suessiales</taxon>
        <taxon>Suessiaceae</taxon>
        <taxon>Polarella</taxon>
    </lineage>
</organism>
<dbReference type="AlphaFoldDB" id="A0A813GA25"/>
<dbReference type="Pfam" id="PF13671">
    <property type="entry name" value="AAA_33"/>
    <property type="match status" value="1"/>
</dbReference>
<proteinExistence type="predicted"/>
<dbReference type="InterPro" id="IPR026302">
    <property type="entry name" value="NEDD4-bd_p2"/>
</dbReference>